<evidence type="ECO:0000313" key="3">
    <source>
        <dbReference type="Proteomes" id="UP001374584"/>
    </source>
</evidence>
<feature type="region of interest" description="Disordered" evidence="1">
    <location>
        <begin position="1"/>
        <end position="26"/>
    </location>
</feature>
<proteinExistence type="predicted"/>
<accession>A0AAN9RKS8</accession>
<evidence type="ECO:0000256" key="1">
    <source>
        <dbReference type="SAM" id="MobiDB-lite"/>
    </source>
</evidence>
<organism evidence="2 3">
    <name type="scientific">Phaseolus coccineus</name>
    <name type="common">Scarlet runner bean</name>
    <name type="synonym">Phaseolus multiflorus</name>
    <dbReference type="NCBI Taxonomy" id="3886"/>
    <lineage>
        <taxon>Eukaryota</taxon>
        <taxon>Viridiplantae</taxon>
        <taxon>Streptophyta</taxon>
        <taxon>Embryophyta</taxon>
        <taxon>Tracheophyta</taxon>
        <taxon>Spermatophyta</taxon>
        <taxon>Magnoliopsida</taxon>
        <taxon>eudicotyledons</taxon>
        <taxon>Gunneridae</taxon>
        <taxon>Pentapetalae</taxon>
        <taxon>rosids</taxon>
        <taxon>fabids</taxon>
        <taxon>Fabales</taxon>
        <taxon>Fabaceae</taxon>
        <taxon>Papilionoideae</taxon>
        <taxon>50 kb inversion clade</taxon>
        <taxon>NPAAA clade</taxon>
        <taxon>indigoferoid/millettioid clade</taxon>
        <taxon>Phaseoleae</taxon>
        <taxon>Phaseolus</taxon>
    </lineage>
</organism>
<dbReference type="Proteomes" id="UP001374584">
    <property type="component" value="Unassembled WGS sequence"/>
</dbReference>
<protein>
    <submittedName>
        <fullName evidence="2">Uncharacterized protein</fullName>
    </submittedName>
</protein>
<gene>
    <name evidence="2" type="ORF">VNO80_11812</name>
</gene>
<reference evidence="2 3" key="1">
    <citation type="submission" date="2024-01" db="EMBL/GenBank/DDBJ databases">
        <title>The genomes of 5 underutilized Papilionoideae crops provide insights into root nodulation and disease resistanc.</title>
        <authorList>
            <person name="Jiang F."/>
        </authorList>
    </citation>
    <scope>NUCLEOTIDE SEQUENCE [LARGE SCALE GENOMIC DNA]</scope>
    <source>
        <strain evidence="2">JINMINGXINNONG_FW02</strain>
        <tissue evidence="2">Leaves</tissue>
    </source>
</reference>
<name>A0AAN9RKS8_PHACN</name>
<evidence type="ECO:0000313" key="2">
    <source>
        <dbReference type="EMBL" id="KAK7369768.1"/>
    </source>
</evidence>
<dbReference type="EMBL" id="JAYMYR010000004">
    <property type="protein sequence ID" value="KAK7369768.1"/>
    <property type="molecule type" value="Genomic_DNA"/>
</dbReference>
<comment type="caution">
    <text evidence="2">The sequence shown here is derived from an EMBL/GenBank/DDBJ whole genome shotgun (WGS) entry which is preliminary data.</text>
</comment>
<feature type="compositionally biased region" description="Polar residues" evidence="1">
    <location>
        <begin position="8"/>
        <end position="26"/>
    </location>
</feature>
<dbReference type="AlphaFoldDB" id="A0AAN9RKS8"/>
<sequence length="97" mass="10868">MHIHGGAQATSGQNNPNGWNKGSKTQQQHVLFQISKRNINPFRLVSFLLLHHDEEILSSVDSPFSSLSHSYSQENHAKPLSFMLQNFSCSDASCFSH</sequence>
<keyword evidence="3" id="KW-1185">Reference proteome</keyword>